<keyword evidence="2" id="KW-0677">Repeat</keyword>
<reference evidence="5" key="2">
    <citation type="submission" date="2023-04" db="EMBL/GenBank/DDBJ databases">
        <authorList>
            <person name="Bruccoleri R.E."/>
            <person name="Oakeley E.J."/>
            <person name="Faust A.-M."/>
            <person name="Dessus-Babus S."/>
            <person name="Altorfer M."/>
            <person name="Burckhardt D."/>
            <person name="Oertli M."/>
            <person name="Naumann U."/>
            <person name="Petersen F."/>
            <person name="Wong J."/>
        </authorList>
    </citation>
    <scope>NUCLEOTIDE SEQUENCE</scope>
    <source>
        <strain evidence="5">GSM-AAB239-AS_SAM_17_03QT</strain>
        <tissue evidence="5">Leaf</tissue>
    </source>
</reference>
<gene>
    <name evidence="5" type="ORF">M6B38_398285</name>
</gene>
<dbReference type="Proteomes" id="UP001140949">
    <property type="component" value="Unassembled WGS sequence"/>
</dbReference>
<dbReference type="PROSITE" id="PS50082">
    <property type="entry name" value="WD_REPEATS_2"/>
    <property type="match status" value="3"/>
</dbReference>
<organism evidence="5 6">
    <name type="scientific">Iris pallida</name>
    <name type="common">Sweet iris</name>
    <dbReference type="NCBI Taxonomy" id="29817"/>
    <lineage>
        <taxon>Eukaryota</taxon>
        <taxon>Viridiplantae</taxon>
        <taxon>Streptophyta</taxon>
        <taxon>Embryophyta</taxon>
        <taxon>Tracheophyta</taxon>
        <taxon>Spermatophyta</taxon>
        <taxon>Magnoliopsida</taxon>
        <taxon>Liliopsida</taxon>
        <taxon>Asparagales</taxon>
        <taxon>Iridaceae</taxon>
        <taxon>Iridoideae</taxon>
        <taxon>Irideae</taxon>
        <taxon>Iris</taxon>
    </lineage>
</organism>
<accession>A0AAX6FV44</accession>
<feature type="compositionally biased region" description="Polar residues" evidence="4">
    <location>
        <begin position="154"/>
        <end position="169"/>
    </location>
</feature>
<dbReference type="PANTHER" id="PTHR14221">
    <property type="entry name" value="WD REPEAT DOMAIN 44"/>
    <property type="match status" value="1"/>
</dbReference>
<keyword evidence="1 3" id="KW-0853">WD repeat</keyword>
<name>A0AAX6FV44_IRIPA</name>
<evidence type="ECO:0000313" key="5">
    <source>
        <dbReference type="EMBL" id="KAJ6820264.1"/>
    </source>
</evidence>
<protein>
    <submittedName>
        <fullName evidence="5">WD repeat-containing protein 44-like</fullName>
    </submittedName>
</protein>
<dbReference type="InterPro" id="IPR001680">
    <property type="entry name" value="WD40_rpt"/>
</dbReference>
<dbReference type="CDD" id="cd00200">
    <property type="entry name" value="WD40"/>
    <property type="match status" value="1"/>
</dbReference>
<dbReference type="PANTHER" id="PTHR14221:SF0">
    <property type="entry name" value="WD REPEAT-CONTAINING PROTEIN 44"/>
    <property type="match status" value="1"/>
</dbReference>
<dbReference type="InterPro" id="IPR040324">
    <property type="entry name" value="WDR44/Dgr2"/>
</dbReference>
<dbReference type="SUPFAM" id="SSF50978">
    <property type="entry name" value="WD40 repeat-like"/>
    <property type="match status" value="1"/>
</dbReference>
<feature type="repeat" description="WD" evidence="3">
    <location>
        <begin position="359"/>
        <end position="391"/>
    </location>
</feature>
<dbReference type="Pfam" id="PF00400">
    <property type="entry name" value="WD40"/>
    <property type="match status" value="5"/>
</dbReference>
<dbReference type="AlphaFoldDB" id="A0AAX6FV44"/>
<feature type="repeat" description="WD" evidence="3">
    <location>
        <begin position="255"/>
        <end position="288"/>
    </location>
</feature>
<reference evidence="5" key="1">
    <citation type="journal article" date="2023" name="GigaByte">
        <title>Genome assembly of the bearded iris, Iris pallida Lam.</title>
        <authorList>
            <person name="Bruccoleri R.E."/>
            <person name="Oakeley E.J."/>
            <person name="Faust A.M.E."/>
            <person name="Altorfer M."/>
            <person name="Dessus-Babus S."/>
            <person name="Burckhardt D."/>
            <person name="Oertli M."/>
            <person name="Naumann U."/>
            <person name="Petersen F."/>
            <person name="Wong J."/>
        </authorList>
    </citation>
    <scope>NUCLEOTIDE SEQUENCE</scope>
    <source>
        <strain evidence="5">GSM-AAB239-AS_SAM_17_03QT</strain>
    </source>
</reference>
<dbReference type="PROSITE" id="PS50294">
    <property type="entry name" value="WD_REPEATS_REGION"/>
    <property type="match status" value="3"/>
</dbReference>
<dbReference type="InterPro" id="IPR015943">
    <property type="entry name" value="WD40/YVTN_repeat-like_dom_sf"/>
</dbReference>
<evidence type="ECO:0000256" key="2">
    <source>
        <dbReference type="ARBA" id="ARBA00022737"/>
    </source>
</evidence>
<dbReference type="InterPro" id="IPR036322">
    <property type="entry name" value="WD40_repeat_dom_sf"/>
</dbReference>
<dbReference type="EMBL" id="JANAVB010025794">
    <property type="protein sequence ID" value="KAJ6820264.1"/>
    <property type="molecule type" value="Genomic_DNA"/>
</dbReference>
<dbReference type="SMART" id="SM00320">
    <property type="entry name" value="WD40"/>
    <property type="match status" value="6"/>
</dbReference>
<evidence type="ECO:0000256" key="1">
    <source>
        <dbReference type="ARBA" id="ARBA00022574"/>
    </source>
</evidence>
<keyword evidence="6" id="KW-1185">Reference proteome</keyword>
<sequence>MLSHSYIYQVDEVEEFFDSREEISSFSDSCPGSPSRSTAADKSLLKVWTSSPDSVRERRARFMRCVGLDTLHELVDPDVGRVTSDGGAVLRSSGLEDSYSDSACSTGHPCTSDDSPSRESFEFKIKNSGGDGSKFVVEQYSRDGTPRDLCEVGSSRSSTQDEFGRNSCPSSFAQKLKQREERKARNVNKVGRSRKLGWLRRLGAVACLVDRQGEEIHLSASASDKSISLGSRRVKVHRCKKQSKELSAVYKEQDINAHDGAILTMKFSPDGEFLASGGEDGVVRVWRVIECERRDEGDTLEYDPSCIYFTVNHNSELAPLYAADKEKFKSRSMWRTPDSACIVVPPEVFRISEKPLHEFHGHNGDVLDLSWSEDKYLLSSSTDKTVRLWRVGCDSCLNAFVHNNYVTCVQFNPINKNYFVSGSIDGKIRIWDLSQRRVVDWTDVKDLVTAVCYHPDGKGVVVGSMTGECRFYDVSEDVLELKDHISFDKRTTGFEYCPSDHRKLMVTSADSQVRILDGVDVVSKFKGLRNAGSQISASFTSDGRHIISASEDSNVCVWTRDADDSSISNHVKTSNSCEQFISTNASVAIPWHCQASRRSAPEVMQENCDDSSINNTVYLSPAGSFTLSNNLFSEFLPKGSATWPEEKLSSTAPSTAATLPRSQYKFLKTSCQNSSHAWGQVIVTAGWDGRIRTFQNYGLPVNR</sequence>
<proteinExistence type="predicted"/>
<evidence type="ECO:0000256" key="3">
    <source>
        <dbReference type="PROSITE-ProRule" id="PRU00221"/>
    </source>
</evidence>
<dbReference type="InterPro" id="IPR020472">
    <property type="entry name" value="WD40_PAC1"/>
</dbReference>
<dbReference type="PRINTS" id="PR00320">
    <property type="entry name" value="GPROTEINBRPT"/>
</dbReference>
<evidence type="ECO:0000313" key="6">
    <source>
        <dbReference type="Proteomes" id="UP001140949"/>
    </source>
</evidence>
<feature type="region of interest" description="Disordered" evidence="4">
    <location>
        <begin position="147"/>
        <end position="169"/>
    </location>
</feature>
<evidence type="ECO:0000256" key="4">
    <source>
        <dbReference type="SAM" id="MobiDB-lite"/>
    </source>
</evidence>
<feature type="repeat" description="WD" evidence="3">
    <location>
        <begin position="399"/>
        <end position="441"/>
    </location>
</feature>
<dbReference type="Gene3D" id="2.130.10.10">
    <property type="entry name" value="YVTN repeat-like/Quinoprotein amine dehydrogenase"/>
    <property type="match status" value="2"/>
</dbReference>
<comment type="caution">
    <text evidence="5">The sequence shown here is derived from an EMBL/GenBank/DDBJ whole genome shotgun (WGS) entry which is preliminary data.</text>
</comment>